<dbReference type="EMBL" id="KQ001708">
    <property type="protein sequence ID" value="KJP85895.1"/>
    <property type="molecule type" value="Genomic_DNA"/>
</dbReference>
<evidence type="ECO:0000313" key="1">
    <source>
        <dbReference type="EMBL" id="KJP85895.1"/>
    </source>
</evidence>
<dbReference type="VEuPathDB" id="PlasmoDB:AK88_04482"/>
<dbReference type="AlphaFoldDB" id="A0A0D9QFR7"/>
<gene>
    <name evidence="1" type="ORF">AK88_04482</name>
</gene>
<keyword evidence="2" id="KW-1185">Reference proteome</keyword>
<dbReference type="GeneID" id="24269796"/>
<evidence type="ECO:0000313" key="2">
    <source>
        <dbReference type="Proteomes" id="UP000054561"/>
    </source>
</evidence>
<dbReference type="SUPFAM" id="SSF56784">
    <property type="entry name" value="HAD-like"/>
    <property type="match status" value="1"/>
</dbReference>
<dbReference type="OMA" id="HFNNTIG"/>
<proteinExistence type="predicted"/>
<organism evidence="1 2">
    <name type="scientific">Plasmodium fragile</name>
    <dbReference type="NCBI Taxonomy" id="5857"/>
    <lineage>
        <taxon>Eukaryota</taxon>
        <taxon>Sar</taxon>
        <taxon>Alveolata</taxon>
        <taxon>Apicomplexa</taxon>
        <taxon>Aconoidasida</taxon>
        <taxon>Haemosporida</taxon>
        <taxon>Plasmodiidae</taxon>
        <taxon>Plasmodium</taxon>
        <taxon>Plasmodium (Plasmodium)</taxon>
    </lineage>
</organism>
<accession>A0A0D9QFR7</accession>
<name>A0A0D9QFR7_PLAFR</name>
<dbReference type="RefSeq" id="XP_012337515.1">
    <property type="nucleotide sequence ID" value="XM_012482092.1"/>
</dbReference>
<reference evidence="1 2" key="1">
    <citation type="submission" date="2014-03" db="EMBL/GenBank/DDBJ databases">
        <title>The Genome Sequence of Plasmodium fragile nilgiri.</title>
        <authorList>
            <consortium name="The Broad Institute Genomics Platform"/>
            <consortium name="The Broad Institute Genome Sequencing Center for Infectious Disease"/>
            <person name="Neafsey D."/>
            <person name="Duraisingh M."/>
            <person name="Young S.K."/>
            <person name="Zeng Q."/>
            <person name="Gargeya S."/>
            <person name="Abouelleil A."/>
            <person name="Alvarado L."/>
            <person name="Chapman S.B."/>
            <person name="Gainer-Dewar J."/>
            <person name="Goldberg J."/>
            <person name="Griggs A."/>
            <person name="Gujja S."/>
            <person name="Hansen M."/>
            <person name="Howarth C."/>
            <person name="Imamovic A."/>
            <person name="Larimer J."/>
            <person name="Pearson M."/>
            <person name="Poon T.W."/>
            <person name="Priest M."/>
            <person name="Roberts A."/>
            <person name="Saif S."/>
            <person name="Shea T."/>
            <person name="Sykes S."/>
            <person name="Wortman J."/>
            <person name="Nusbaum C."/>
            <person name="Birren B."/>
        </authorList>
    </citation>
    <scope>NUCLEOTIDE SEQUENCE [LARGE SCALE GENOMIC DNA]</scope>
    <source>
        <strain evidence="2">nilgiri</strain>
    </source>
</reference>
<dbReference type="OrthoDB" id="420410at2759"/>
<sequence length="308" mass="35599">MNLPHNSIPPNANESLIPRNVDAKTRHKRNPFSIMDISSHLSIIPFPQYNTNFLLSNDAKFKMYRNKMFGIPIDMTDLRDKSKHFNNTIGSSDNGKRNITYQMVAKNDAPEKVKYIYQPAIPESAFTLQFLKRNMKSTCGMYLEKCKRVIIFDLDDTLIPTNWIRSFLLTRCAVSYKQGIKELKKEIQLNKKCNFESVACSVIHLAMSLSHTVFIVTNARSDKWIETKKKFDDILKQHYNLYRPYISHKIDFISLGDTDFEEVATYELQLANTGLINRAFNVKVQAGLSLEDFTGVRKKGKETTRLHN</sequence>
<protein>
    <submittedName>
        <fullName evidence="1">Uncharacterized protein</fullName>
    </submittedName>
</protein>
<dbReference type="InterPro" id="IPR036412">
    <property type="entry name" value="HAD-like_sf"/>
</dbReference>
<dbReference type="Proteomes" id="UP000054561">
    <property type="component" value="Unassembled WGS sequence"/>
</dbReference>